<feature type="domain" description="NAD-dependent epimerase/dehydratase" evidence="1">
    <location>
        <begin position="12"/>
        <end position="212"/>
    </location>
</feature>
<reference evidence="2 3" key="1">
    <citation type="submission" date="2018-03" db="EMBL/GenBank/DDBJ databases">
        <title>Genomic Encyclopedia of Type Strains, Phase III (KMG-III): the genomes of soil and plant-associated and newly described type strains.</title>
        <authorList>
            <person name="Whitman W."/>
        </authorList>
    </citation>
    <scope>NUCLEOTIDE SEQUENCE [LARGE SCALE GENOMIC DNA]</scope>
    <source>
        <strain evidence="2 3">CGMCC 4.7067</strain>
    </source>
</reference>
<dbReference type="Proteomes" id="UP000238176">
    <property type="component" value="Unassembled WGS sequence"/>
</dbReference>
<accession>A0A2T0UVC9</accession>
<dbReference type="SUPFAM" id="SSF51735">
    <property type="entry name" value="NAD(P)-binding Rossmann-fold domains"/>
    <property type="match status" value="1"/>
</dbReference>
<dbReference type="InterPro" id="IPR001509">
    <property type="entry name" value="Epimerase_deHydtase"/>
</dbReference>
<dbReference type="Gene3D" id="3.40.50.720">
    <property type="entry name" value="NAD(P)-binding Rossmann-like Domain"/>
    <property type="match status" value="1"/>
</dbReference>
<keyword evidence="3" id="KW-1185">Reference proteome</keyword>
<evidence type="ECO:0000313" key="2">
    <source>
        <dbReference type="EMBL" id="PRY61892.1"/>
    </source>
</evidence>
<organism evidence="2 3">
    <name type="scientific">Glycomyces artemisiae</name>
    <dbReference type="NCBI Taxonomy" id="1076443"/>
    <lineage>
        <taxon>Bacteria</taxon>
        <taxon>Bacillati</taxon>
        <taxon>Actinomycetota</taxon>
        <taxon>Actinomycetes</taxon>
        <taxon>Glycomycetales</taxon>
        <taxon>Glycomycetaceae</taxon>
        <taxon>Glycomyces</taxon>
    </lineage>
</organism>
<sequence>MLKGMSTQPKRILVLGGTVYLSRKIATLALERGHQVTVAARGASGKPPEGAEFVAIDRSVEGGVEALRGKQFDAVFDVARIPAHVGPVLDALADGAGHWSFISSISAYAQHEIVTDEVFEPTAPDSTDPSVEVYGASKVAIENMVRERLGDRALVTRPGLIVGAGDPVDRLGYWPLRFSEGGEILAPGPQERPVQWIDVEDYANWLLDAAETGLSGTYDAIGDHIGMEAFFHGIADALIEQGVLTERPNLTWVSQEFILEQEVTPWAGYESLGFWAPSPDYDGHGSRPSAPAVAAGLHLSPLATTIERWWKANAAAPTLRAGLSRRREGELLAAWHGTEADTEALERYDRERTFAVPPPTAPPG</sequence>
<dbReference type="EMBL" id="PVTJ01000001">
    <property type="protein sequence ID" value="PRY61892.1"/>
    <property type="molecule type" value="Genomic_DNA"/>
</dbReference>
<dbReference type="InterPro" id="IPR036291">
    <property type="entry name" value="NAD(P)-bd_dom_sf"/>
</dbReference>
<gene>
    <name evidence="2" type="ORF">B0I28_101216</name>
</gene>
<comment type="caution">
    <text evidence="2">The sequence shown here is derived from an EMBL/GenBank/DDBJ whole genome shotgun (WGS) entry which is preliminary data.</text>
</comment>
<dbReference type="AlphaFoldDB" id="A0A2T0UVC9"/>
<dbReference type="Pfam" id="PF01370">
    <property type="entry name" value="Epimerase"/>
    <property type="match status" value="1"/>
</dbReference>
<evidence type="ECO:0000259" key="1">
    <source>
        <dbReference type="Pfam" id="PF01370"/>
    </source>
</evidence>
<protein>
    <submittedName>
        <fullName evidence="2">Nucleoside-diphosphate-sugar epimerase</fullName>
    </submittedName>
</protein>
<proteinExistence type="predicted"/>
<evidence type="ECO:0000313" key="3">
    <source>
        <dbReference type="Proteomes" id="UP000238176"/>
    </source>
</evidence>
<name>A0A2T0UVC9_9ACTN</name>